<accession>A0A4Z2H025</accession>
<name>A0A4Z2H025_9TELE</name>
<protein>
    <submittedName>
        <fullName evidence="2">Uncharacterized protein</fullName>
    </submittedName>
</protein>
<dbReference type="Proteomes" id="UP000314294">
    <property type="component" value="Unassembled WGS sequence"/>
</dbReference>
<feature type="compositionally biased region" description="Basic and acidic residues" evidence="1">
    <location>
        <begin position="13"/>
        <end position="22"/>
    </location>
</feature>
<proteinExistence type="predicted"/>
<dbReference type="EMBL" id="SRLO01000367">
    <property type="protein sequence ID" value="TNN58941.1"/>
    <property type="molecule type" value="Genomic_DNA"/>
</dbReference>
<keyword evidence="3" id="KW-1185">Reference proteome</keyword>
<gene>
    <name evidence="2" type="ORF">EYF80_030854</name>
</gene>
<reference evidence="2 3" key="1">
    <citation type="submission" date="2019-03" db="EMBL/GenBank/DDBJ databases">
        <title>First draft genome of Liparis tanakae, snailfish: a comprehensive survey of snailfish specific genes.</title>
        <authorList>
            <person name="Kim W."/>
            <person name="Song I."/>
            <person name="Jeong J.-H."/>
            <person name="Kim D."/>
            <person name="Kim S."/>
            <person name="Ryu S."/>
            <person name="Song J.Y."/>
            <person name="Lee S.K."/>
        </authorList>
    </citation>
    <scope>NUCLEOTIDE SEQUENCE [LARGE SCALE GENOMIC DNA]</scope>
    <source>
        <tissue evidence="2">Muscle</tissue>
    </source>
</reference>
<dbReference type="AlphaFoldDB" id="A0A4Z2H025"/>
<evidence type="ECO:0000256" key="1">
    <source>
        <dbReference type="SAM" id="MobiDB-lite"/>
    </source>
</evidence>
<evidence type="ECO:0000313" key="3">
    <source>
        <dbReference type="Proteomes" id="UP000314294"/>
    </source>
</evidence>
<feature type="region of interest" description="Disordered" evidence="1">
    <location>
        <begin position="1"/>
        <end position="22"/>
    </location>
</feature>
<organism evidence="2 3">
    <name type="scientific">Liparis tanakae</name>
    <name type="common">Tanaka's snailfish</name>
    <dbReference type="NCBI Taxonomy" id="230148"/>
    <lineage>
        <taxon>Eukaryota</taxon>
        <taxon>Metazoa</taxon>
        <taxon>Chordata</taxon>
        <taxon>Craniata</taxon>
        <taxon>Vertebrata</taxon>
        <taxon>Euteleostomi</taxon>
        <taxon>Actinopterygii</taxon>
        <taxon>Neopterygii</taxon>
        <taxon>Teleostei</taxon>
        <taxon>Neoteleostei</taxon>
        <taxon>Acanthomorphata</taxon>
        <taxon>Eupercaria</taxon>
        <taxon>Perciformes</taxon>
        <taxon>Cottioidei</taxon>
        <taxon>Cottales</taxon>
        <taxon>Liparidae</taxon>
        <taxon>Liparis</taxon>
    </lineage>
</organism>
<sequence>MLMEGAAEGGGESDGRTLTESRRGEILRELGERLSRRAYLFISMFDTQRRRGPPSSSFLAIHLAVKAGVRGRLRVPVASHRREKNAIMKWKL</sequence>
<evidence type="ECO:0000313" key="2">
    <source>
        <dbReference type="EMBL" id="TNN58941.1"/>
    </source>
</evidence>
<comment type="caution">
    <text evidence="2">The sequence shown here is derived from an EMBL/GenBank/DDBJ whole genome shotgun (WGS) entry which is preliminary data.</text>
</comment>